<accession>A0ABN0Z3D1</accession>
<gene>
    <name evidence="1" type="ORF">GCM10010357_61030</name>
</gene>
<dbReference type="Proteomes" id="UP001500879">
    <property type="component" value="Unassembled WGS sequence"/>
</dbReference>
<dbReference type="EMBL" id="BAAABX010000065">
    <property type="protein sequence ID" value="GAA0431166.1"/>
    <property type="molecule type" value="Genomic_DNA"/>
</dbReference>
<comment type="caution">
    <text evidence="1">The sequence shown here is derived from an EMBL/GenBank/DDBJ whole genome shotgun (WGS) entry which is preliminary data.</text>
</comment>
<name>A0ABN0Z3D1_9ACTN</name>
<dbReference type="InterPro" id="IPR026337">
    <property type="entry name" value="AKG_HExxH"/>
</dbReference>
<evidence type="ECO:0000313" key="2">
    <source>
        <dbReference type="Proteomes" id="UP001500879"/>
    </source>
</evidence>
<evidence type="ECO:0000313" key="1">
    <source>
        <dbReference type="EMBL" id="GAA0431166.1"/>
    </source>
</evidence>
<dbReference type="NCBIfam" id="TIGR04267">
    <property type="entry name" value="mod_HExxH"/>
    <property type="match status" value="1"/>
</dbReference>
<dbReference type="RefSeq" id="WP_344031305.1">
    <property type="nucleotide sequence ID" value="NZ_BAAABX010000065.1"/>
</dbReference>
<keyword evidence="2" id="KW-1185">Reference proteome</keyword>
<organism evidence="1 2">
    <name type="scientific">Streptomyces luteireticuli</name>
    <dbReference type="NCBI Taxonomy" id="173858"/>
    <lineage>
        <taxon>Bacteria</taxon>
        <taxon>Bacillati</taxon>
        <taxon>Actinomycetota</taxon>
        <taxon>Actinomycetes</taxon>
        <taxon>Kitasatosporales</taxon>
        <taxon>Streptomycetaceae</taxon>
        <taxon>Streptomyces</taxon>
    </lineage>
</organism>
<proteinExistence type="predicted"/>
<protein>
    <recommendedName>
        <fullName evidence="3">HEXXH motif domain-containing protein</fullName>
    </recommendedName>
</protein>
<evidence type="ECO:0008006" key="3">
    <source>
        <dbReference type="Google" id="ProtNLM"/>
    </source>
</evidence>
<sequence>MHLLNVGHLYESASRFAHAINGTYPADADRLRGSYVTAINTLRIEALPAKAEGFVISYEDGGWADHCRENGVFAHIVGPSTPSNGPTRDTWDNNIHQAADLIRDIHPDLRRLVDLMVTDVVVFNSGADGGGSANRMPGVVLMSPAPAWAVLDYAMCLVHEALHTSLFVLDTVNGMFELPPDVLEGEQYRALSAVKIGQKRPLHAAFHAAAVAVPLMYMEHSQGKSELVEQYTVSLRDACKDMQIQRAHFTKYGRLLLDEMTEWAETDPLDFGQVAHALSGSEFAGYRPAA</sequence>
<reference evidence="1 2" key="1">
    <citation type="journal article" date="2019" name="Int. J. Syst. Evol. Microbiol.">
        <title>The Global Catalogue of Microorganisms (GCM) 10K type strain sequencing project: providing services to taxonomists for standard genome sequencing and annotation.</title>
        <authorList>
            <consortium name="The Broad Institute Genomics Platform"/>
            <consortium name="The Broad Institute Genome Sequencing Center for Infectious Disease"/>
            <person name="Wu L."/>
            <person name="Ma J."/>
        </authorList>
    </citation>
    <scope>NUCLEOTIDE SEQUENCE [LARGE SCALE GENOMIC DNA]</scope>
    <source>
        <strain evidence="1 2">JCM 4788</strain>
    </source>
</reference>